<keyword evidence="5" id="KW-0963">Cytoplasm</keyword>
<evidence type="ECO:0000313" key="9">
    <source>
        <dbReference type="Proteomes" id="UP000231382"/>
    </source>
</evidence>
<name>A0A2H0W689_9BACT</name>
<evidence type="ECO:0000259" key="7">
    <source>
        <dbReference type="PROSITE" id="PS50862"/>
    </source>
</evidence>
<evidence type="ECO:0000256" key="5">
    <source>
        <dbReference type="HAMAP-Rule" id="MF_00127"/>
    </source>
</evidence>
<feature type="binding site" evidence="6">
    <location>
        <position position="263"/>
    </location>
    <ligand>
        <name>L-histidine</name>
        <dbReference type="ChEBI" id="CHEBI:57595"/>
    </ligand>
</feature>
<sequence>MGKQVYQTARGTKDILPAEQPYWAQIKQVAEKTLLGLGFGRITLPHFEDADIYTKGIGADTDIVSKEMFYLKSHTDSDSVKLALRPEGTAGAVRSYIQNGMSSLSQPVRLYYTGAMFRHERPQKGRFREFYQVGVEIFGDDSAKADYLVIMSAWEILNRLGLKNLIVYANSIGCPKCRPKYIAKLKKYYKSHLDNLCTDCQNRYEVNPLRLLDCKEDSCQKVAKGAPTMLDNLCTDCKTHFQQTLEYLDYFNIRYDLDPTLVRGLDYYTRTVFEIVDKSDKGRKNTIVGGGRYDGLVELLGGHSTPAVGYSIGLERLVGAMKEQGIKPPKTRGVEVCILQLGDKAREISKKIYDTLAKSDINVYFVPSNDGIRPQIKSAAKIGATYAVIIGQKEALNDEIILRDLTSSSQEVFSSKDIAEEIKNRLIKCEC</sequence>
<keyword evidence="5" id="KW-0067">ATP-binding</keyword>
<organism evidence="8 9">
    <name type="scientific">Candidatus Berkelbacteria bacterium CG10_big_fil_rev_8_21_14_0_10_43_13</name>
    <dbReference type="NCBI Taxonomy" id="1974514"/>
    <lineage>
        <taxon>Bacteria</taxon>
        <taxon>Candidatus Berkelbacteria</taxon>
    </lineage>
</organism>
<dbReference type="InterPro" id="IPR004154">
    <property type="entry name" value="Anticodon-bd"/>
</dbReference>
<keyword evidence="3 5" id="KW-0030">Aminoacyl-tRNA synthetase</keyword>
<evidence type="ECO:0000256" key="4">
    <source>
        <dbReference type="ARBA" id="ARBA00047639"/>
    </source>
</evidence>
<comment type="caution">
    <text evidence="8">The sequence shown here is derived from an EMBL/GenBank/DDBJ whole genome shotgun (WGS) entry which is preliminary data.</text>
</comment>
<dbReference type="GO" id="GO:0005737">
    <property type="term" value="C:cytoplasm"/>
    <property type="evidence" value="ECO:0007669"/>
    <property type="project" value="UniProtKB-SubCell"/>
</dbReference>
<keyword evidence="2 5" id="KW-0547">Nucleotide-binding</keyword>
<comment type="catalytic activity">
    <reaction evidence="4 5">
        <text>tRNA(His) + L-histidine + ATP = L-histidyl-tRNA(His) + AMP + diphosphate + H(+)</text>
        <dbReference type="Rhea" id="RHEA:17313"/>
        <dbReference type="Rhea" id="RHEA-COMP:9665"/>
        <dbReference type="Rhea" id="RHEA-COMP:9689"/>
        <dbReference type="ChEBI" id="CHEBI:15378"/>
        <dbReference type="ChEBI" id="CHEBI:30616"/>
        <dbReference type="ChEBI" id="CHEBI:33019"/>
        <dbReference type="ChEBI" id="CHEBI:57595"/>
        <dbReference type="ChEBI" id="CHEBI:78442"/>
        <dbReference type="ChEBI" id="CHEBI:78527"/>
        <dbReference type="ChEBI" id="CHEBI:456215"/>
        <dbReference type="EC" id="6.1.1.21"/>
    </reaction>
</comment>
<dbReference type="Gene3D" id="3.30.930.10">
    <property type="entry name" value="Bira Bifunctional Protein, Domain 2"/>
    <property type="match status" value="1"/>
</dbReference>
<dbReference type="CDD" id="cd00773">
    <property type="entry name" value="HisRS-like_core"/>
    <property type="match status" value="1"/>
</dbReference>
<dbReference type="PANTHER" id="PTHR43707">
    <property type="entry name" value="HISTIDYL-TRNA SYNTHETASE"/>
    <property type="match status" value="1"/>
</dbReference>
<dbReference type="EC" id="6.1.1.21" evidence="5"/>
<dbReference type="PROSITE" id="PS50862">
    <property type="entry name" value="AA_TRNA_LIGASE_II"/>
    <property type="match status" value="1"/>
</dbReference>
<dbReference type="SUPFAM" id="SSF52954">
    <property type="entry name" value="Class II aaRS ABD-related"/>
    <property type="match status" value="1"/>
</dbReference>
<dbReference type="Gene3D" id="3.40.50.800">
    <property type="entry name" value="Anticodon-binding domain"/>
    <property type="match status" value="1"/>
</dbReference>
<evidence type="ECO:0000313" key="8">
    <source>
        <dbReference type="EMBL" id="PIS07613.1"/>
    </source>
</evidence>
<proteinExistence type="inferred from homology"/>
<dbReference type="Pfam" id="PF03129">
    <property type="entry name" value="HGTP_anticodon"/>
    <property type="match status" value="1"/>
</dbReference>
<dbReference type="HAMAP" id="MF_00127">
    <property type="entry name" value="His_tRNA_synth"/>
    <property type="match status" value="1"/>
</dbReference>
<accession>A0A2H0W689</accession>
<dbReference type="AlphaFoldDB" id="A0A2H0W689"/>
<evidence type="ECO:0000256" key="1">
    <source>
        <dbReference type="ARBA" id="ARBA00008226"/>
    </source>
</evidence>
<evidence type="ECO:0000256" key="2">
    <source>
        <dbReference type="ARBA" id="ARBA00022741"/>
    </source>
</evidence>
<dbReference type="InterPro" id="IPR041715">
    <property type="entry name" value="HisRS-like_core"/>
</dbReference>
<dbReference type="InterPro" id="IPR004516">
    <property type="entry name" value="HisRS/HisZ"/>
</dbReference>
<gene>
    <name evidence="5" type="primary">hisS</name>
    <name evidence="8" type="ORF">COT78_02855</name>
</gene>
<feature type="domain" description="Aminoacyl-transfer RNA synthetases class-II family profile" evidence="7">
    <location>
        <begin position="1"/>
        <end position="329"/>
    </location>
</feature>
<feature type="binding site" evidence="6">
    <location>
        <begin position="87"/>
        <end position="89"/>
    </location>
    <ligand>
        <name>L-histidine</name>
        <dbReference type="ChEBI" id="CHEBI:57595"/>
    </ligand>
</feature>
<dbReference type="InterPro" id="IPR045864">
    <property type="entry name" value="aa-tRNA-synth_II/BPL/LPL"/>
</dbReference>
<keyword evidence="5" id="KW-0648">Protein biosynthesis</keyword>
<dbReference type="InterPro" id="IPR015807">
    <property type="entry name" value="His-tRNA-ligase"/>
</dbReference>
<dbReference type="PIRSF" id="PIRSF001549">
    <property type="entry name" value="His-tRNA_synth"/>
    <property type="match status" value="1"/>
</dbReference>
<protein>
    <recommendedName>
        <fullName evidence="5">Histidine--tRNA ligase</fullName>
        <ecNumber evidence="5">6.1.1.21</ecNumber>
    </recommendedName>
    <alternativeName>
        <fullName evidence="5">Histidyl-tRNA synthetase</fullName>
        <shortName evidence="5">HisRS</shortName>
    </alternativeName>
</protein>
<feature type="binding site" evidence="6">
    <location>
        <position position="136"/>
    </location>
    <ligand>
        <name>L-histidine</name>
        <dbReference type="ChEBI" id="CHEBI:57595"/>
    </ligand>
</feature>
<evidence type="ECO:0000256" key="6">
    <source>
        <dbReference type="PIRSR" id="PIRSR001549-1"/>
    </source>
</evidence>
<dbReference type="Proteomes" id="UP000231382">
    <property type="component" value="Unassembled WGS sequence"/>
</dbReference>
<dbReference type="InterPro" id="IPR006195">
    <property type="entry name" value="aa-tRNA-synth_II"/>
</dbReference>
<feature type="binding site" evidence="6">
    <location>
        <position position="118"/>
    </location>
    <ligand>
        <name>L-histidine</name>
        <dbReference type="ChEBI" id="CHEBI:57595"/>
    </ligand>
</feature>
<dbReference type="SUPFAM" id="SSF55681">
    <property type="entry name" value="Class II aaRS and biotin synthetases"/>
    <property type="match status" value="1"/>
</dbReference>
<dbReference type="EMBL" id="PEZW01000018">
    <property type="protein sequence ID" value="PIS07613.1"/>
    <property type="molecule type" value="Genomic_DNA"/>
</dbReference>
<feature type="binding site" evidence="6">
    <location>
        <position position="132"/>
    </location>
    <ligand>
        <name>L-histidine</name>
        <dbReference type="ChEBI" id="CHEBI:57595"/>
    </ligand>
</feature>
<dbReference type="InterPro" id="IPR036621">
    <property type="entry name" value="Anticodon-bd_dom_sf"/>
</dbReference>
<dbReference type="GO" id="GO:0005524">
    <property type="term" value="F:ATP binding"/>
    <property type="evidence" value="ECO:0007669"/>
    <property type="project" value="UniProtKB-UniRule"/>
</dbReference>
<dbReference type="Pfam" id="PF13393">
    <property type="entry name" value="tRNA-synt_His"/>
    <property type="match status" value="1"/>
</dbReference>
<feature type="binding site" evidence="6">
    <location>
        <begin position="267"/>
        <end position="268"/>
    </location>
    <ligand>
        <name>L-histidine</name>
        <dbReference type="ChEBI" id="CHEBI:57595"/>
    </ligand>
</feature>
<comment type="subcellular location">
    <subcellularLocation>
        <location evidence="5">Cytoplasm</location>
    </subcellularLocation>
</comment>
<keyword evidence="5 8" id="KW-0436">Ligase</keyword>
<dbReference type="PANTHER" id="PTHR43707:SF1">
    <property type="entry name" value="HISTIDINE--TRNA LIGASE, MITOCHONDRIAL-RELATED"/>
    <property type="match status" value="1"/>
</dbReference>
<evidence type="ECO:0000256" key="3">
    <source>
        <dbReference type="ARBA" id="ARBA00023146"/>
    </source>
</evidence>
<comment type="similarity">
    <text evidence="1 5">Belongs to the class-II aminoacyl-tRNA synthetase family.</text>
</comment>
<dbReference type="GO" id="GO:0004821">
    <property type="term" value="F:histidine-tRNA ligase activity"/>
    <property type="evidence" value="ECO:0007669"/>
    <property type="project" value="UniProtKB-UniRule"/>
</dbReference>
<reference evidence="9" key="1">
    <citation type="submission" date="2017-09" db="EMBL/GenBank/DDBJ databases">
        <title>Depth-based differentiation of microbial function through sediment-hosted aquifers and enrichment of novel symbionts in the deep terrestrial subsurface.</title>
        <authorList>
            <person name="Probst A.J."/>
            <person name="Ladd B."/>
            <person name="Jarett J.K."/>
            <person name="Geller-Mcgrath D.E."/>
            <person name="Sieber C.M.K."/>
            <person name="Emerson J.B."/>
            <person name="Anantharaman K."/>
            <person name="Thomas B.C."/>
            <person name="Malmstrom R."/>
            <person name="Stieglmeier M."/>
            <person name="Klingl A."/>
            <person name="Woyke T."/>
            <person name="Ryan C.M."/>
            <person name="Banfield J.F."/>
        </authorList>
    </citation>
    <scope>NUCLEOTIDE SEQUENCE [LARGE SCALE GENOMIC DNA]</scope>
</reference>
<dbReference type="GO" id="GO:0006427">
    <property type="term" value="P:histidyl-tRNA aminoacylation"/>
    <property type="evidence" value="ECO:0007669"/>
    <property type="project" value="UniProtKB-UniRule"/>
</dbReference>
<dbReference type="NCBIfam" id="TIGR00442">
    <property type="entry name" value="hisS"/>
    <property type="match status" value="1"/>
</dbReference>
<comment type="subunit">
    <text evidence="5">Homodimer.</text>
</comment>